<gene>
    <name evidence="2" type="ORF">EDD40_0053</name>
</gene>
<name>A0A3N1GXH6_9PSEU</name>
<evidence type="ECO:0000313" key="2">
    <source>
        <dbReference type="EMBL" id="ROP34849.1"/>
    </source>
</evidence>
<comment type="caution">
    <text evidence="2">The sequence shown here is derived from an EMBL/GenBank/DDBJ whole genome shotgun (WGS) entry which is preliminary data.</text>
</comment>
<keyword evidence="3" id="KW-1185">Reference proteome</keyword>
<feature type="domain" description="DUF4132" evidence="1">
    <location>
        <begin position="33"/>
        <end position="212"/>
    </location>
</feature>
<evidence type="ECO:0000259" key="1">
    <source>
        <dbReference type="Pfam" id="PF13569"/>
    </source>
</evidence>
<dbReference type="OrthoDB" id="4518949at2"/>
<sequence>MGWLDAQSEAGHASGYQVRLGENGRVQCRNGKGKVLSSVPASLKDDPRVVQLRQLAEWLSRHRAECLSTVDGWMVRSLPVPAALITEVWADAAWADALRDLVVTADDGGGPETGFLRDADPERGLGLVTLEGDTRRLKPEVVGIPHPVLLEDLEELREFGAELGVEQQVQQLFRQTYARPAEPTGKTSVDDYAGGRFEQLNHALGRCRTLGYPVRGGDAVYSAFEDGRVVEARYWLGSDYPEGETWTGELRWSLEDGTALPLADVGPVAWSEGMRMAAAVHAGRVVEEAVVAP</sequence>
<proteinExistence type="predicted"/>
<dbReference type="Proteomes" id="UP000268727">
    <property type="component" value="Unassembled WGS sequence"/>
</dbReference>
<protein>
    <submittedName>
        <fullName evidence="2">Uncharacterized protein DUF4132</fullName>
    </submittedName>
</protein>
<evidence type="ECO:0000313" key="3">
    <source>
        <dbReference type="Proteomes" id="UP000268727"/>
    </source>
</evidence>
<dbReference type="EMBL" id="RJKM01000001">
    <property type="protein sequence ID" value="ROP34849.1"/>
    <property type="molecule type" value="Genomic_DNA"/>
</dbReference>
<accession>A0A3N1GXH6</accession>
<reference evidence="2 3" key="1">
    <citation type="submission" date="2018-11" db="EMBL/GenBank/DDBJ databases">
        <title>Sequencing the genomes of 1000 actinobacteria strains.</title>
        <authorList>
            <person name="Klenk H.-P."/>
        </authorList>
    </citation>
    <scope>NUCLEOTIDE SEQUENCE [LARGE SCALE GENOMIC DNA]</scope>
    <source>
        <strain evidence="2 3">DSM 44231</strain>
    </source>
</reference>
<organism evidence="2 3">
    <name type="scientific">Saccharothrix texasensis</name>
    <dbReference type="NCBI Taxonomy" id="103734"/>
    <lineage>
        <taxon>Bacteria</taxon>
        <taxon>Bacillati</taxon>
        <taxon>Actinomycetota</taxon>
        <taxon>Actinomycetes</taxon>
        <taxon>Pseudonocardiales</taxon>
        <taxon>Pseudonocardiaceae</taxon>
        <taxon>Saccharothrix</taxon>
    </lineage>
</organism>
<dbReference type="Pfam" id="PF13569">
    <property type="entry name" value="DUF4132"/>
    <property type="match status" value="1"/>
</dbReference>
<dbReference type="RefSeq" id="WP_123741099.1">
    <property type="nucleotide sequence ID" value="NZ_RJKM01000001.1"/>
</dbReference>
<dbReference type="AlphaFoldDB" id="A0A3N1GXH6"/>
<dbReference type="InterPro" id="IPR025406">
    <property type="entry name" value="DUF4132"/>
</dbReference>